<comment type="subcellular location">
    <subcellularLocation>
        <location evidence="1">Nucleus</location>
    </subcellularLocation>
</comment>
<gene>
    <name evidence="6" type="ORF">KCU76_g20313</name>
    <name evidence="7" type="ORF">KCV03_g10425</name>
</gene>
<feature type="non-terminal residue" evidence="6">
    <location>
        <position position="206"/>
    </location>
</feature>
<reference evidence="6" key="2">
    <citation type="submission" date="2021-08" db="EMBL/GenBank/DDBJ databases">
        <authorList>
            <person name="Gostincar C."/>
            <person name="Sun X."/>
            <person name="Song Z."/>
            <person name="Gunde-Cimerman N."/>
        </authorList>
    </citation>
    <scope>NUCLEOTIDE SEQUENCE</scope>
    <source>
        <strain evidence="7">EXF-8016</strain>
        <strain evidence="6">EXF-9911</strain>
    </source>
</reference>
<protein>
    <submittedName>
        <fullName evidence="6">Uncharacterized protein</fullName>
    </submittedName>
</protein>
<dbReference type="PANTHER" id="PTHR46481:SF10">
    <property type="entry name" value="ZINC FINGER BED DOMAIN-CONTAINING PROTEIN 39"/>
    <property type="match status" value="1"/>
</dbReference>
<keyword evidence="2" id="KW-0479">Metal-binding</keyword>
<dbReference type="EMBL" id="JAHFXF010002674">
    <property type="protein sequence ID" value="KAG9655429.1"/>
    <property type="molecule type" value="Genomic_DNA"/>
</dbReference>
<accession>A0A9P8DV61</accession>
<organism evidence="6 8">
    <name type="scientific">Aureobasidium melanogenum</name>
    <name type="common">Aureobasidium pullulans var. melanogenum</name>
    <dbReference type="NCBI Taxonomy" id="46634"/>
    <lineage>
        <taxon>Eukaryota</taxon>
        <taxon>Fungi</taxon>
        <taxon>Dikarya</taxon>
        <taxon>Ascomycota</taxon>
        <taxon>Pezizomycotina</taxon>
        <taxon>Dothideomycetes</taxon>
        <taxon>Dothideomycetidae</taxon>
        <taxon>Dothideales</taxon>
        <taxon>Saccotheciaceae</taxon>
        <taxon>Aureobasidium</taxon>
    </lineage>
</organism>
<dbReference type="Proteomes" id="UP000767238">
    <property type="component" value="Unassembled WGS sequence"/>
</dbReference>
<dbReference type="GO" id="GO:0008270">
    <property type="term" value="F:zinc ion binding"/>
    <property type="evidence" value="ECO:0007669"/>
    <property type="project" value="UniProtKB-KW"/>
</dbReference>
<dbReference type="InterPro" id="IPR052035">
    <property type="entry name" value="ZnF_BED_domain_contain"/>
</dbReference>
<dbReference type="Proteomes" id="UP000779574">
    <property type="component" value="Unassembled WGS sequence"/>
</dbReference>
<dbReference type="PANTHER" id="PTHR46481">
    <property type="entry name" value="ZINC FINGER BED DOMAIN-CONTAINING PROTEIN 4"/>
    <property type="match status" value="1"/>
</dbReference>
<keyword evidence="4" id="KW-0862">Zinc</keyword>
<reference evidence="6" key="1">
    <citation type="journal article" date="2021" name="J Fungi (Basel)">
        <title>Virulence traits and population genomics of the black yeast Aureobasidium melanogenum.</title>
        <authorList>
            <person name="Cernosa A."/>
            <person name="Sun X."/>
            <person name="Gostincar C."/>
            <person name="Fang C."/>
            <person name="Gunde-Cimerman N."/>
            <person name="Song Z."/>
        </authorList>
    </citation>
    <scope>NUCLEOTIDE SEQUENCE</scope>
    <source>
        <strain evidence="7">EXF-8016</strain>
        <strain evidence="6">EXF-9911</strain>
    </source>
</reference>
<name>A0A9P8DV61_AURME</name>
<evidence type="ECO:0000256" key="2">
    <source>
        <dbReference type="ARBA" id="ARBA00022723"/>
    </source>
</evidence>
<keyword evidence="5" id="KW-0539">Nucleus</keyword>
<evidence type="ECO:0000256" key="5">
    <source>
        <dbReference type="ARBA" id="ARBA00023242"/>
    </source>
</evidence>
<dbReference type="EMBL" id="JAHFYH010000410">
    <property type="protein sequence ID" value="KAH0208462.1"/>
    <property type="molecule type" value="Genomic_DNA"/>
</dbReference>
<evidence type="ECO:0000313" key="7">
    <source>
        <dbReference type="EMBL" id="KAH0208462.1"/>
    </source>
</evidence>
<keyword evidence="3" id="KW-0863">Zinc-finger</keyword>
<dbReference type="GO" id="GO:0005634">
    <property type="term" value="C:nucleus"/>
    <property type="evidence" value="ECO:0007669"/>
    <property type="project" value="UniProtKB-SubCell"/>
</dbReference>
<proteinExistence type="predicted"/>
<evidence type="ECO:0000313" key="6">
    <source>
        <dbReference type="EMBL" id="KAG9655429.1"/>
    </source>
</evidence>
<comment type="caution">
    <text evidence="6">The sequence shown here is derived from an EMBL/GenBank/DDBJ whole genome shotgun (WGS) entry which is preliminary data.</text>
</comment>
<sequence>MVAFCGIHVHFLYKGKYKSLLLALPRQVGSHSGANIAARIMEVFNTFRITSSRIGYFVSDNAHPNNTCMEDLAIRFEFSYEERRLRCASHVINLIAKIMLWGEDKKAIEPKDDSSVNTDADAIALKVLQMFRRRGPPSKLHNVIIWICRSYGNRERLHEWQVKLGLPIHELIRNNTTRWNSAFNSFKRAIEQRGPIEGMLDEELRK</sequence>
<dbReference type="SUPFAM" id="SSF53098">
    <property type="entry name" value="Ribonuclease H-like"/>
    <property type="match status" value="1"/>
</dbReference>
<evidence type="ECO:0000256" key="4">
    <source>
        <dbReference type="ARBA" id="ARBA00022833"/>
    </source>
</evidence>
<evidence type="ECO:0000256" key="1">
    <source>
        <dbReference type="ARBA" id="ARBA00004123"/>
    </source>
</evidence>
<dbReference type="InterPro" id="IPR012337">
    <property type="entry name" value="RNaseH-like_sf"/>
</dbReference>
<evidence type="ECO:0000313" key="8">
    <source>
        <dbReference type="Proteomes" id="UP000779574"/>
    </source>
</evidence>
<dbReference type="AlphaFoldDB" id="A0A9P8DV61"/>
<evidence type="ECO:0000256" key="3">
    <source>
        <dbReference type="ARBA" id="ARBA00022771"/>
    </source>
</evidence>